<keyword evidence="2" id="KW-1003">Cell membrane</keyword>
<gene>
    <name evidence="15" type="ORF">EC912_101367</name>
</gene>
<evidence type="ECO:0000313" key="15">
    <source>
        <dbReference type="EMBL" id="TCV97359.1"/>
    </source>
</evidence>
<feature type="region of interest" description="Disordered" evidence="12">
    <location>
        <begin position="59"/>
        <end position="79"/>
    </location>
</feature>
<dbReference type="PROSITE" id="PS01096">
    <property type="entry name" value="PPIC_PPIASE_1"/>
    <property type="match status" value="1"/>
</dbReference>
<dbReference type="OrthoDB" id="9812372at2"/>
<feature type="domain" description="PpiC" evidence="14">
    <location>
        <begin position="263"/>
        <end position="365"/>
    </location>
</feature>
<proteinExistence type="inferred from homology"/>
<keyword evidence="7" id="KW-0143">Chaperone</keyword>
<dbReference type="EMBL" id="SMCS01000001">
    <property type="protein sequence ID" value="TCV97359.1"/>
    <property type="molecule type" value="Genomic_DNA"/>
</dbReference>
<dbReference type="RefSeq" id="WP_132141433.1">
    <property type="nucleotide sequence ID" value="NZ_SMCS01000001.1"/>
</dbReference>
<dbReference type="PANTHER" id="PTHR47529">
    <property type="entry name" value="PEPTIDYL-PROLYL CIS-TRANS ISOMERASE D"/>
    <property type="match status" value="1"/>
</dbReference>
<keyword evidence="3" id="KW-0997">Cell inner membrane</keyword>
<dbReference type="InterPro" id="IPR023058">
    <property type="entry name" value="PPIase_PpiC_CS"/>
</dbReference>
<evidence type="ECO:0000256" key="5">
    <source>
        <dbReference type="ARBA" id="ARBA00022989"/>
    </source>
</evidence>
<accession>A0A4V2W4V7</accession>
<evidence type="ECO:0000256" key="9">
    <source>
        <dbReference type="ARBA" id="ARBA00040743"/>
    </source>
</evidence>
<dbReference type="Pfam" id="PF13624">
    <property type="entry name" value="SurA_N_3"/>
    <property type="match status" value="1"/>
</dbReference>
<reference evidence="15 16" key="1">
    <citation type="submission" date="2019-03" db="EMBL/GenBank/DDBJ databases">
        <title>Above-ground endophytic microbial communities from plants in different locations in the United States.</title>
        <authorList>
            <person name="Frank C."/>
        </authorList>
    </citation>
    <scope>NUCLEOTIDE SEQUENCE [LARGE SCALE GENOMIC DNA]</scope>
    <source>
        <strain evidence="15 16">LP_13_YM</strain>
    </source>
</reference>
<dbReference type="GO" id="GO:0005886">
    <property type="term" value="C:plasma membrane"/>
    <property type="evidence" value="ECO:0007669"/>
    <property type="project" value="UniProtKB-SubCell"/>
</dbReference>
<keyword evidence="11" id="KW-0697">Rotamase</keyword>
<organism evidence="15 16">
    <name type="scientific">Luteibacter rhizovicinus</name>
    <dbReference type="NCBI Taxonomy" id="242606"/>
    <lineage>
        <taxon>Bacteria</taxon>
        <taxon>Pseudomonadati</taxon>
        <taxon>Pseudomonadota</taxon>
        <taxon>Gammaproteobacteria</taxon>
        <taxon>Lysobacterales</taxon>
        <taxon>Rhodanobacteraceae</taxon>
        <taxon>Luteibacter</taxon>
    </lineage>
</organism>
<evidence type="ECO:0000256" key="13">
    <source>
        <dbReference type="SAM" id="Phobius"/>
    </source>
</evidence>
<comment type="subcellular location">
    <subcellularLocation>
        <location evidence="1">Cell inner membrane</location>
        <topology evidence="1">Single-pass type II membrane protein</topology>
        <orientation evidence="1">Periplasmic side</orientation>
    </subcellularLocation>
</comment>
<dbReference type="Gene3D" id="3.10.50.40">
    <property type="match status" value="1"/>
</dbReference>
<name>A0A4V2W4V7_9GAMM</name>
<keyword evidence="4 13" id="KW-0812">Transmembrane</keyword>
<evidence type="ECO:0000256" key="2">
    <source>
        <dbReference type="ARBA" id="ARBA00022475"/>
    </source>
</evidence>
<protein>
    <recommendedName>
        <fullName evidence="9">Periplasmic chaperone PpiD</fullName>
    </recommendedName>
    <alternativeName>
        <fullName evidence="10">Periplasmic folding chaperone</fullName>
    </alternativeName>
</protein>
<evidence type="ECO:0000256" key="7">
    <source>
        <dbReference type="ARBA" id="ARBA00023186"/>
    </source>
</evidence>
<evidence type="ECO:0000256" key="4">
    <source>
        <dbReference type="ARBA" id="ARBA00022692"/>
    </source>
</evidence>
<dbReference type="Proteomes" id="UP000295645">
    <property type="component" value="Unassembled WGS sequence"/>
</dbReference>
<evidence type="ECO:0000256" key="8">
    <source>
        <dbReference type="ARBA" id="ARBA00038408"/>
    </source>
</evidence>
<keyword evidence="11 15" id="KW-0413">Isomerase</keyword>
<comment type="caution">
    <text evidence="15">The sequence shown here is derived from an EMBL/GenBank/DDBJ whole genome shotgun (WGS) entry which is preliminary data.</text>
</comment>
<evidence type="ECO:0000256" key="11">
    <source>
        <dbReference type="PROSITE-ProRule" id="PRU00278"/>
    </source>
</evidence>
<evidence type="ECO:0000259" key="14">
    <source>
        <dbReference type="PROSITE" id="PS50198"/>
    </source>
</evidence>
<dbReference type="Pfam" id="PF00639">
    <property type="entry name" value="Rotamase"/>
    <property type="match status" value="1"/>
</dbReference>
<dbReference type="SUPFAM" id="SSF109998">
    <property type="entry name" value="Triger factor/SurA peptide-binding domain-like"/>
    <property type="match status" value="1"/>
</dbReference>
<dbReference type="AlphaFoldDB" id="A0A4V2W4V7"/>
<sequence length="635" mass="69138">MLQALRNKLSGWPSILVLGVCVFAVAFFGIESYFMNRVDTFVAKVGKHEISQQDLQNALNDARQRAAQTPNSPYSPADFEKPEVKRQVLDSLINQAVLRQAGTDLGLVVTDQRVRDTIAGDPGFQVDGAFKPEIYRAVLANQGLTPTGYETKIRNSLEVNLLPGVISSTTIVTDADLDAYFRIAGQKRDLRYVELPRPALTDATVADADLDAFYKAHIADYTTPEQVSVKYLEVKGADLKIGEPSDIQLHEFFEKEKQRYAQPEQREVSHILINVPKNATPEQQKIALEKAQKIAAEATPENFAKLAQENSEDLGSKRLGGDLGWLEKGVANAAFDTALFSMQKNEISKPVLSPDEGYHIIWLRDSRSGNAKPFEEVRGQLAADWAKSERARLYNERAGQLADSAERNPGSLEPTAKELGLTIQTSPMFGRTGGEGVAADPKFAAAAFADDVLAQGNNSSLIQVSSDDAIVLHLAQHVPATPKALADVRDAVRQRILDERVDAQAKKHADELLAALQKGGDVTALAKAPVKTIAGIDRRNRTSAAELPPAVVAQVFLAPRPIDGKPNWTVVATGNGAYALLAVDKVVDGDPAQVEKTQRDAVRGQMMDLLAYAATLDYIEALKAKADVKISEDRM</sequence>
<keyword evidence="16" id="KW-1185">Reference proteome</keyword>
<dbReference type="InterPro" id="IPR000297">
    <property type="entry name" value="PPIase_PpiC"/>
</dbReference>
<evidence type="ECO:0000256" key="12">
    <source>
        <dbReference type="SAM" id="MobiDB-lite"/>
    </source>
</evidence>
<dbReference type="GO" id="GO:0003755">
    <property type="term" value="F:peptidyl-prolyl cis-trans isomerase activity"/>
    <property type="evidence" value="ECO:0007669"/>
    <property type="project" value="UniProtKB-KW"/>
</dbReference>
<evidence type="ECO:0000256" key="1">
    <source>
        <dbReference type="ARBA" id="ARBA00004382"/>
    </source>
</evidence>
<evidence type="ECO:0000256" key="3">
    <source>
        <dbReference type="ARBA" id="ARBA00022519"/>
    </source>
</evidence>
<dbReference type="PROSITE" id="PS50198">
    <property type="entry name" value="PPIC_PPIASE_2"/>
    <property type="match status" value="1"/>
</dbReference>
<dbReference type="SUPFAM" id="SSF54534">
    <property type="entry name" value="FKBP-like"/>
    <property type="match status" value="1"/>
</dbReference>
<evidence type="ECO:0000313" key="16">
    <source>
        <dbReference type="Proteomes" id="UP000295645"/>
    </source>
</evidence>
<keyword evidence="5 13" id="KW-1133">Transmembrane helix</keyword>
<evidence type="ECO:0000256" key="6">
    <source>
        <dbReference type="ARBA" id="ARBA00023136"/>
    </source>
</evidence>
<evidence type="ECO:0000256" key="10">
    <source>
        <dbReference type="ARBA" id="ARBA00042775"/>
    </source>
</evidence>
<dbReference type="Gene3D" id="1.10.4030.10">
    <property type="entry name" value="Porin chaperone SurA, peptide-binding domain"/>
    <property type="match status" value="1"/>
</dbReference>
<dbReference type="InterPro" id="IPR046357">
    <property type="entry name" value="PPIase_dom_sf"/>
</dbReference>
<dbReference type="InterPro" id="IPR027304">
    <property type="entry name" value="Trigger_fact/SurA_dom_sf"/>
</dbReference>
<comment type="similarity">
    <text evidence="8">Belongs to the PpiD chaperone family.</text>
</comment>
<keyword evidence="6 13" id="KW-0472">Membrane</keyword>
<feature type="transmembrane region" description="Helical" evidence="13">
    <location>
        <begin position="12"/>
        <end position="30"/>
    </location>
</feature>
<dbReference type="PANTHER" id="PTHR47529:SF1">
    <property type="entry name" value="PERIPLASMIC CHAPERONE PPID"/>
    <property type="match status" value="1"/>
</dbReference>
<dbReference type="InterPro" id="IPR052029">
    <property type="entry name" value="PpiD_chaperone"/>
</dbReference>